<organism evidence="1 2">
    <name type="scientific">Lophiotrema nucula</name>
    <dbReference type="NCBI Taxonomy" id="690887"/>
    <lineage>
        <taxon>Eukaryota</taxon>
        <taxon>Fungi</taxon>
        <taxon>Dikarya</taxon>
        <taxon>Ascomycota</taxon>
        <taxon>Pezizomycotina</taxon>
        <taxon>Dothideomycetes</taxon>
        <taxon>Pleosporomycetidae</taxon>
        <taxon>Pleosporales</taxon>
        <taxon>Lophiotremataceae</taxon>
        <taxon>Lophiotrema</taxon>
    </lineage>
</organism>
<accession>A0A6A5Z5W4</accession>
<evidence type="ECO:0000313" key="1">
    <source>
        <dbReference type="EMBL" id="KAF2113808.1"/>
    </source>
</evidence>
<gene>
    <name evidence="1" type="ORF">BDV96DRAFT_117764</name>
</gene>
<sequence length="236" mass="26899">MPKYFFRIDEIGESPNATQNVDLRGNWIPSTEEDDNIRIGGGVSGRTWYCDNQQIYAVGQLPAGCAPYKTYSVYYSAGHGFWVFRGDATDPSDDENWHPLRFEWDEQDGYSSYLTNAAEHNTLRIQRAQQQWPSLLLPDIYHTTQLTPYQQYGGLKGELPIFLALMALSTSREWLPNVLPTIFAGGQFIPHTYGLPRTNQRGVVVAVYTAPHLLQDGSAQNELRDYEEGRLGKYFY</sequence>
<reference evidence="1" key="1">
    <citation type="journal article" date="2020" name="Stud. Mycol.">
        <title>101 Dothideomycetes genomes: a test case for predicting lifestyles and emergence of pathogens.</title>
        <authorList>
            <person name="Haridas S."/>
            <person name="Albert R."/>
            <person name="Binder M."/>
            <person name="Bloem J."/>
            <person name="Labutti K."/>
            <person name="Salamov A."/>
            <person name="Andreopoulos B."/>
            <person name="Baker S."/>
            <person name="Barry K."/>
            <person name="Bills G."/>
            <person name="Bluhm B."/>
            <person name="Cannon C."/>
            <person name="Castanera R."/>
            <person name="Culley D."/>
            <person name="Daum C."/>
            <person name="Ezra D."/>
            <person name="Gonzalez J."/>
            <person name="Henrissat B."/>
            <person name="Kuo A."/>
            <person name="Liang C."/>
            <person name="Lipzen A."/>
            <person name="Lutzoni F."/>
            <person name="Magnuson J."/>
            <person name="Mondo S."/>
            <person name="Nolan M."/>
            <person name="Ohm R."/>
            <person name="Pangilinan J."/>
            <person name="Park H.-J."/>
            <person name="Ramirez L."/>
            <person name="Alfaro M."/>
            <person name="Sun H."/>
            <person name="Tritt A."/>
            <person name="Yoshinaga Y."/>
            <person name="Zwiers L.-H."/>
            <person name="Turgeon B."/>
            <person name="Goodwin S."/>
            <person name="Spatafora J."/>
            <person name="Crous P."/>
            <person name="Grigoriev I."/>
        </authorList>
    </citation>
    <scope>NUCLEOTIDE SEQUENCE</scope>
    <source>
        <strain evidence="1">CBS 627.86</strain>
    </source>
</reference>
<dbReference type="EMBL" id="ML977327">
    <property type="protein sequence ID" value="KAF2113808.1"/>
    <property type="molecule type" value="Genomic_DNA"/>
</dbReference>
<dbReference type="AlphaFoldDB" id="A0A6A5Z5W4"/>
<dbReference type="OrthoDB" id="5243686at2759"/>
<name>A0A6A5Z5W4_9PLEO</name>
<evidence type="ECO:0000313" key="2">
    <source>
        <dbReference type="Proteomes" id="UP000799770"/>
    </source>
</evidence>
<dbReference type="Proteomes" id="UP000799770">
    <property type="component" value="Unassembled WGS sequence"/>
</dbReference>
<protein>
    <submittedName>
        <fullName evidence="1">Uncharacterized protein</fullName>
    </submittedName>
</protein>
<keyword evidence="2" id="KW-1185">Reference proteome</keyword>
<proteinExistence type="predicted"/>